<dbReference type="PANTHER" id="PTHR10681">
    <property type="entry name" value="THIOREDOXIN PEROXIDASE"/>
    <property type="match status" value="1"/>
</dbReference>
<dbReference type="AlphaFoldDB" id="A0A511BT85"/>
<feature type="region of interest" description="Disordered" evidence="5">
    <location>
        <begin position="21"/>
        <end position="42"/>
    </location>
</feature>
<accession>A0A511BT85</accession>
<evidence type="ECO:0000256" key="2">
    <source>
        <dbReference type="ARBA" id="ARBA00023002"/>
    </source>
</evidence>
<dbReference type="InterPro" id="IPR050217">
    <property type="entry name" value="Peroxiredoxin"/>
</dbReference>
<dbReference type="GO" id="GO:0006979">
    <property type="term" value="P:response to oxidative stress"/>
    <property type="evidence" value="ECO:0007669"/>
    <property type="project" value="TreeGrafter"/>
</dbReference>
<dbReference type="InterPro" id="IPR013766">
    <property type="entry name" value="Thioredoxin_domain"/>
</dbReference>
<evidence type="ECO:0000256" key="5">
    <source>
        <dbReference type="SAM" id="MobiDB-lite"/>
    </source>
</evidence>
<keyword evidence="8" id="KW-1185">Reference proteome</keyword>
<feature type="domain" description="Thioredoxin" evidence="6">
    <location>
        <begin position="36"/>
        <end position="191"/>
    </location>
</feature>
<dbReference type="GO" id="GO:0005829">
    <property type="term" value="C:cytosol"/>
    <property type="evidence" value="ECO:0007669"/>
    <property type="project" value="TreeGrafter"/>
</dbReference>
<dbReference type="PANTHER" id="PTHR10681:SF128">
    <property type="entry name" value="THIOREDOXIN-DEPENDENT PEROXIDE REDUCTASE, MITOCHONDRIAL"/>
    <property type="match status" value="1"/>
</dbReference>
<organism evidence="7 8">
    <name type="scientific">Swaminathania salitolerans</name>
    <dbReference type="NCBI Taxonomy" id="182838"/>
    <lineage>
        <taxon>Bacteria</taxon>
        <taxon>Pseudomonadati</taxon>
        <taxon>Pseudomonadota</taxon>
        <taxon>Alphaproteobacteria</taxon>
        <taxon>Acetobacterales</taxon>
        <taxon>Acetobacteraceae</taxon>
        <taxon>Swaminathania</taxon>
    </lineage>
</organism>
<evidence type="ECO:0000256" key="1">
    <source>
        <dbReference type="ARBA" id="ARBA00009796"/>
    </source>
</evidence>
<keyword evidence="2" id="KW-0560">Oxidoreductase</keyword>
<dbReference type="InterPro" id="IPR036249">
    <property type="entry name" value="Thioredoxin-like_sf"/>
</dbReference>
<dbReference type="PROSITE" id="PS51352">
    <property type="entry name" value="THIOREDOXIN_2"/>
    <property type="match status" value="1"/>
</dbReference>
<dbReference type="Pfam" id="PF10417">
    <property type="entry name" value="1-cysPrx_C"/>
    <property type="match status" value="1"/>
</dbReference>
<dbReference type="Pfam" id="PF00578">
    <property type="entry name" value="AhpC-TSA"/>
    <property type="match status" value="1"/>
</dbReference>
<dbReference type="GO" id="GO:0045454">
    <property type="term" value="P:cell redox homeostasis"/>
    <property type="evidence" value="ECO:0007669"/>
    <property type="project" value="TreeGrafter"/>
</dbReference>
<evidence type="ECO:0000313" key="7">
    <source>
        <dbReference type="EMBL" id="GEL01178.1"/>
    </source>
</evidence>
<evidence type="ECO:0000256" key="3">
    <source>
        <dbReference type="ARBA" id="ARBA00032824"/>
    </source>
</evidence>
<dbReference type="GO" id="GO:0033554">
    <property type="term" value="P:cellular response to stress"/>
    <property type="evidence" value="ECO:0007669"/>
    <property type="project" value="TreeGrafter"/>
</dbReference>
<dbReference type="GO" id="GO:0008379">
    <property type="term" value="F:thioredoxin peroxidase activity"/>
    <property type="evidence" value="ECO:0007669"/>
    <property type="project" value="TreeGrafter"/>
</dbReference>
<evidence type="ECO:0000256" key="4">
    <source>
        <dbReference type="ARBA" id="ARBA00037420"/>
    </source>
</evidence>
<comment type="function">
    <text evidence="4">Thiol-specific peroxidase that catalyzes the reduction of hydrogen peroxide and organic hydroperoxides to water and alcohols, respectively. Plays a role in cell protection against oxidative stress by detoxifying peroxides.</text>
</comment>
<comment type="caution">
    <text evidence="7">The sequence shown here is derived from an EMBL/GenBank/DDBJ whole genome shotgun (WGS) entry which is preliminary data.</text>
</comment>
<comment type="similarity">
    <text evidence="1">Belongs to the peroxiredoxin family. AhpC/Prx1 subfamily.</text>
</comment>
<dbReference type="Proteomes" id="UP000321405">
    <property type="component" value="Unassembled WGS sequence"/>
</dbReference>
<name>A0A511BT85_9PROT</name>
<evidence type="ECO:0000313" key="8">
    <source>
        <dbReference type="Proteomes" id="UP000321405"/>
    </source>
</evidence>
<proteinExistence type="inferred from homology"/>
<dbReference type="EMBL" id="BJVC01000001">
    <property type="protein sequence ID" value="GEL01178.1"/>
    <property type="molecule type" value="Genomic_DNA"/>
</dbReference>
<dbReference type="InterPro" id="IPR019479">
    <property type="entry name" value="Peroxiredoxin_C"/>
</dbReference>
<dbReference type="Gene3D" id="3.40.30.10">
    <property type="entry name" value="Glutaredoxin"/>
    <property type="match status" value="1"/>
</dbReference>
<evidence type="ECO:0000259" key="6">
    <source>
        <dbReference type="PROSITE" id="PS51352"/>
    </source>
</evidence>
<dbReference type="GO" id="GO:0042744">
    <property type="term" value="P:hydrogen peroxide catabolic process"/>
    <property type="evidence" value="ECO:0007669"/>
    <property type="project" value="TreeGrafter"/>
</dbReference>
<dbReference type="NCBIfam" id="NF009668">
    <property type="entry name" value="PRK13189.1"/>
    <property type="match status" value="1"/>
</dbReference>
<protein>
    <recommendedName>
        <fullName evidence="3">Thioredoxin peroxidase</fullName>
    </recommendedName>
</protein>
<sequence>MINDSVKDSFRIEDMDLKVETRETRQTEAHQTGGAPVLGRSAPNFRARSTRGTVTLSDYRGGWVVLFSHPADFTPVCTSEFLAFAKAQPRFEALGCALLGLSVDSLPAHLAWVDAIHRDLGVEIRFPIIEDPSMTIARAYGMLDETAQNSSTVRSTFIIAPDGTIRAILTYPLSVGRCVAEIERTVRALQHTADGTRLTPENWHPGDPVFLPPPTETCRLHASGDTEGQEDQPWYHRLQADDAA</sequence>
<dbReference type="InterPro" id="IPR000866">
    <property type="entry name" value="AhpC/TSA"/>
</dbReference>
<reference evidence="7 8" key="1">
    <citation type="submission" date="2019-07" db="EMBL/GenBank/DDBJ databases">
        <title>Whole genome shotgun sequence of Swaminathania salitolerans NBRC 104436.</title>
        <authorList>
            <person name="Hosoyama A."/>
            <person name="Uohara A."/>
            <person name="Ohji S."/>
            <person name="Ichikawa N."/>
        </authorList>
    </citation>
    <scope>NUCLEOTIDE SEQUENCE [LARGE SCALE GENOMIC DNA]</scope>
    <source>
        <strain evidence="7 8">NBRC 104436</strain>
    </source>
</reference>
<gene>
    <name evidence="7" type="ORF">SSA02_03410</name>
</gene>
<dbReference type="SUPFAM" id="SSF52833">
    <property type="entry name" value="Thioredoxin-like"/>
    <property type="match status" value="1"/>
</dbReference>